<keyword evidence="6 8" id="KW-0472">Membrane</keyword>
<dbReference type="InterPro" id="IPR003591">
    <property type="entry name" value="Leu-rich_rpt_typical-subtyp"/>
</dbReference>
<keyword evidence="9" id="KW-0732">Signal</keyword>
<reference evidence="11" key="1">
    <citation type="submission" date="2023-10" db="EMBL/GenBank/DDBJ databases">
        <authorList>
            <person name="Domelevo Entfellner J.-B."/>
        </authorList>
    </citation>
    <scope>NUCLEOTIDE SEQUENCE</scope>
</reference>
<dbReference type="InterPro" id="IPR000719">
    <property type="entry name" value="Prot_kinase_dom"/>
</dbReference>
<dbReference type="AlphaFoldDB" id="A0AA86RW64"/>
<keyword evidence="5 8" id="KW-1133">Transmembrane helix</keyword>
<feature type="compositionally biased region" description="Basic and acidic residues" evidence="7">
    <location>
        <begin position="352"/>
        <end position="361"/>
    </location>
</feature>
<dbReference type="InterPro" id="IPR013210">
    <property type="entry name" value="LRR_N_plant-typ"/>
</dbReference>
<name>A0AA86RW64_9FABA</name>
<evidence type="ECO:0000256" key="7">
    <source>
        <dbReference type="SAM" id="MobiDB-lite"/>
    </source>
</evidence>
<evidence type="ECO:0000256" key="2">
    <source>
        <dbReference type="ARBA" id="ARBA00022614"/>
    </source>
</evidence>
<feature type="signal peptide" evidence="9">
    <location>
        <begin position="1"/>
        <end position="23"/>
    </location>
</feature>
<evidence type="ECO:0000256" key="9">
    <source>
        <dbReference type="SAM" id="SignalP"/>
    </source>
</evidence>
<evidence type="ECO:0000256" key="3">
    <source>
        <dbReference type="ARBA" id="ARBA00022692"/>
    </source>
</evidence>
<dbReference type="Pfam" id="PF13855">
    <property type="entry name" value="LRR_8"/>
    <property type="match status" value="1"/>
</dbReference>
<dbReference type="FunFam" id="3.30.200.20:FF:000371">
    <property type="entry name" value="Protein NSP-INTERACTING KINASE 2"/>
    <property type="match status" value="1"/>
</dbReference>
<evidence type="ECO:0000313" key="12">
    <source>
        <dbReference type="Proteomes" id="UP001189624"/>
    </source>
</evidence>
<dbReference type="Gramene" id="rna-AYBTSS11_LOCUS4216">
    <property type="protein sequence ID" value="CAJ1928305.1"/>
    <property type="gene ID" value="gene-AYBTSS11_LOCUS4216"/>
</dbReference>
<feature type="region of interest" description="Disordered" evidence="7">
    <location>
        <begin position="267"/>
        <end position="287"/>
    </location>
</feature>
<dbReference type="InterPro" id="IPR032675">
    <property type="entry name" value="LRR_dom_sf"/>
</dbReference>
<dbReference type="Gene3D" id="1.10.510.10">
    <property type="entry name" value="Transferase(Phosphotransferase) domain 1"/>
    <property type="match status" value="1"/>
</dbReference>
<dbReference type="GO" id="GO:0005524">
    <property type="term" value="F:ATP binding"/>
    <property type="evidence" value="ECO:0007669"/>
    <property type="project" value="InterPro"/>
</dbReference>
<dbReference type="GO" id="GO:0004672">
    <property type="term" value="F:protein kinase activity"/>
    <property type="evidence" value="ECO:0007669"/>
    <property type="project" value="InterPro"/>
</dbReference>
<feature type="transmembrane region" description="Helical" evidence="8">
    <location>
        <begin position="309"/>
        <end position="331"/>
    </location>
</feature>
<evidence type="ECO:0000256" key="4">
    <source>
        <dbReference type="ARBA" id="ARBA00022737"/>
    </source>
</evidence>
<evidence type="ECO:0000259" key="10">
    <source>
        <dbReference type="PROSITE" id="PS50011"/>
    </source>
</evidence>
<feature type="compositionally biased region" description="Basic and acidic residues" evidence="7">
    <location>
        <begin position="267"/>
        <end position="276"/>
    </location>
</feature>
<dbReference type="PANTHER" id="PTHR48007:SF65">
    <property type="entry name" value="OS01G0577600 PROTEIN"/>
    <property type="match status" value="1"/>
</dbReference>
<feature type="region of interest" description="Disordered" evidence="7">
    <location>
        <begin position="341"/>
        <end position="361"/>
    </location>
</feature>
<feature type="domain" description="Protein kinase" evidence="10">
    <location>
        <begin position="413"/>
        <end position="685"/>
    </location>
</feature>
<accession>A0AA86RW64</accession>
<gene>
    <name evidence="11" type="ORF">AYBTSS11_LOCUS4216</name>
</gene>
<dbReference type="InterPro" id="IPR001611">
    <property type="entry name" value="Leu-rich_rpt"/>
</dbReference>
<protein>
    <recommendedName>
        <fullName evidence="10">Protein kinase domain-containing protein</fullName>
    </recommendedName>
</protein>
<keyword evidence="3 8" id="KW-0812">Transmembrane</keyword>
<evidence type="ECO:0000256" key="1">
    <source>
        <dbReference type="ARBA" id="ARBA00004370"/>
    </source>
</evidence>
<proteinExistence type="predicted"/>
<dbReference type="SUPFAM" id="SSF52058">
    <property type="entry name" value="L domain-like"/>
    <property type="match status" value="1"/>
</dbReference>
<dbReference type="Proteomes" id="UP001189624">
    <property type="component" value="Chromosome 2"/>
</dbReference>
<dbReference type="Pfam" id="PF00560">
    <property type="entry name" value="LRR_1"/>
    <property type="match status" value="3"/>
</dbReference>
<keyword evidence="2" id="KW-0433">Leucine-rich repeat</keyword>
<dbReference type="Gene3D" id="3.80.10.10">
    <property type="entry name" value="Ribonuclease Inhibitor"/>
    <property type="match status" value="2"/>
</dbReference>
<dbReference type="Gene3D" id="3.30.200.20">
    <property type="entry name" value="Phosphorylase Kinase, domain 1"/>
    <property type="match status" value="1"/>
</dbReference>
<evidence type="ECO:0000256" key="6">
    <source>
        <dbReference type="ARBA" id="ARBA00023136"/>
    </source>
</evidence>
<keyword evidence="4" id="KW-0677">Repeat</keyword>
<dbReference type="InterPro" id="IPR011009">
    <property type="entry name" value="Kinase-like_dom_sf"/>
</dbReference>
<evidence type="ECO:0000256" key="8">
    <source>
        <dbReference type="SAM" id="Phobius"/>
    </source>
</evidence>
<dbReference type="FunFam" id="3.80.10.10:FF:000379">
    <property type="entry name" value="Protein NSP-INTERACTING KINASE 2"/>
    <property type="match status" value="1"/>
</dbReference>
<dbReference type="FunFam" id="1.10.510.10:FF:000513">
    <property type="entry name" value="Protein NSP-INTERACTING KINASE 2"/>
    <property type="match status" value="1"/>
</dbReference>
<dbReference type="SUPFAM" id="SSF56112">
    <property type="entry name" value="Protein kinase-like (PK-like)"/>
    <property type="match status" value="1"/>
</dbReference>
<feature type="chain" id="PRO_5041704569" description="Protein kinase domain-containing protein" evidence="9">
    <location>
        <begin position="24"/>
        <end position="685"/>
    </location>
</feature>
<dbReference type="PANTHER" id="PTHR48007">
    <property type="entry name" value="LEUCINE-RICH REPEAT RECEPTOR-LIKE PROTEIN KINASE PXC1"/>
    <property type="match status" value="1"/>
</dbReference>
<dbReference type="PROSITE" id="PS50011">
    <property type="entry name" value="PROTEIN_KINASE_DOM"/>
    <property type="match status" value="1"/>
</dbReference>
<dbReference type="SMART" id="SM00369">
    <property type="entry name" value="LRR_TYP"/>
    <property type="match status" value="4"/>
</dbReference>
<organism evidence="11 12">
    <name type="scientific">Sphenostylis stenocarpa</name>
    <dbReference type="NCBI Taxonomy" id="92480"/>
    <lineage>
        <taxon>Eukaryota</taxon>
        <taxon>Viridiplantae</taxon>
        <taxon>Streptophyta</taxon>
        <taxon>Embryophyta</taxon>
        <taxon>Tracheophyta</taxon>
        <taxon>Spermatophyta</taxon>
        <taxon>Magnoliopsida</taxon>
        <taxon>eudicotyledons</taxon>
        <taxon>Gunneridae</taxon>
        <taxon>Pentapetalae</taxon>
        <taxon>rosids</taxon>
        <taxon>fabids</taxon>
        <taxon>Fabales</taxon>
        <taxon>Fabaceae</taxon>
        <taxon>Papilionoideae</taxon>
        <taxon>50 kb inversion clade</taxon>
        <taxon>NPAAA clade</taxon>
        <taxon>indigoferoid/millettioid clade</taxon>
        <taxon>Phaseoleae</taxon>
        <taxon>Sphenostylis</taxon>
    </lineage>
</organism>
<dbReference type="EMBL" id="OY731399">
    <property type="protein sequence ID" value="CAJ1928305.1"/>
    <property type="molecule type" value="Genomic_DNA"/>
</dbReference>
<evidence type="ECO:0000313" key="11">
    <source>
        <dbReference type="EMBL" id="CAJ1928305.1"/>
    </source>
</evidence>
<keyword evidence="12" id="KW-1185">Reference proteome</keyword>
<dbReference type="GO" id="GO:0016020">
    <property type="term" value="C:membrane"/>
    <property type="evidence" value="ECO:0007669"/>
    <property type="project" value="UniProtKB-SubCell"/>
</dbReference>
<dbReference type="InterPro" id="IPR046959">
    <property type="entry name" value="PRK1-6/SRF4-like"/>
</dbReference>
<evidence type="ECO:0000256" key="5">
    <source>
        <dbReference type="ARBA" id="ARBA00022989"/>
    </source>
</evidence>
<dbReference type="InterPro" id="IPR001245">
    <property type="entry name" value="Ser-Thr/Tyr_kinase_cat_dom"/>
</dbReference>
<dbReference type="Pfam" id="PF07714">
    <property type="entry name" value="PK_Tyr_Ser-Thr"/>
    <property type="match status" value="1"/>
</dbReference>
<dbReference type="Pfam" id="PF08263">
    <property type="entry name" value="LRRNT_2"/>
    <property type="match status" value="1"/>
</dbReference>
<comment type="subcellular location">
    <subcellularLocation>
        <location evidence="1">Membrane</location>
    </subcellularLocation>
</comment>
<sequence>MKVHHFLSLLILVSFLIPQMAVGTAELKALMDLKSSLDPGGKILASWISDGDPCSGFFEGVACNENQKVANISLQGKGLSGWLSPALAELKCLTGLYLHYNNLSGEIPPHISNLTDLVDLYLDVNSLSGTIPPELGNMASLQVLQLGDNQLVGNIPTQMGSLKQLSTLSLQYNKLTGQIPLSLGTLEKLRRLNLSFNNFNGTLPATLAHIEHLEVLDIQNNSLSGIVPSALKRLGEGFQGANNPGLCGVEFSTLRACNKNHDLNVNHIDNLDRDQPKSSNSSKALPEPANVQLHCDQTHCSKSRRFPQVFVTAGVIIVSLTFICAGFLTFFRYRRQKQRVSNTSSSSSQGKHSPDQPKELYTKSPSALVNIEYYSGWDHLSNGQNADPGGLSNDYLSQFRFNVDEVESATQYLSEANLLGKSKFSAVYKGILRDGSLVAIRSISVTCCKTEEAEFVKGLNLLTSLRHENLVRLRGFCCSRSRGECFLIYDFATMGNLSQYLDLEDGSDHVLEWSKRVSIINGIAKGIGYLHSNEASKPTIVHQNISVENVLLDHQFNPLIMDAGLPKLLADDVVFSALKVSAAMGYLAPEYITTGRFTEKSDIYAFGVIILQVLSGKTTIGSSIRTAVESFRFDDSVDSNLRGKYSRSEAATLSKLAIQCTHEFPDQRPTVVDVIQELSVSSAHL</sequence>